<feature type="transmembrane region" description="Helical" evidence="1">
    <location>
        <begin position="29"/>
        <end position="50"/>
    </location>
</feature>
<organism evidence="2 3">
    <name type="scientific">Conexibacter stalactiti</name>
    <dbReference type="NCBI Taxonomy" id="1940611"/>
    <lineage>
        <taxon>Bacteria</taxon>
        <taxon>Bacillati</taxon>
        <taxon>Actinomycetota</taxon>
        <taxon>Thermoleophilia</taxon>
        <taxon>Solirubrobacterales</taxon>
        <taxon>Conexibacteraceae</taxon>
        <taxon>Conexibacter</taxon>
    </lineage>
</organism>
<comment type="caution">
    <text evidence="2">The sequence shown here is derived from an EMBL/GenBank/DDBJ whole genome shotgun (WGS) entry which is preliminary data.</text>
</comment>
<keyword evidence="3" id="KW-1185">Reference proteome</keyword>
<dbReference type="EMBL" id="JAWSTH010000006">
    <property type="protein sequence ID" value="MDW5593521.1"/>
    <property type="molecule type" value="Genomic_DNA"/>
</dbReference>
<keyword evidence="1" id="KW-0812">Transmembrane</keyword>
<evidence type="ECO:0000313" key="3">
    <source>
        <dbReference type="Proteomes" id="UP001284601"/>
    </source>
</evidence>
<keyword evidence="1" id="KW-1133">Transmembrane helix</keyword>
<keyword evidence="1" id="KW-0472">Membrane</keyword>
<dbReference type="RefSeq" id="WP_318595783.1">
    <property type="nucleotide sequence ID" value="NZ_JAWSTH010000006.1"/>
</dbReference>
<reference evidence="3" key="1">
    <citation type="submission" date="2023-07" db="EMBL/GenBank/DDBJ databases">
        <title>Conexibacter stalactiti sp. nov., isolated from stalactites in a lava cave and emended description of the genus Conexibacter.</title>
        <authorList>
            <person name="Lee S.D."/>
        </authorList>
    </citation>
    <scope>NUCLEOTIDE SEQUENCE [LARGE SCALE GENOMIC DNA]</scope>
    <source>
        <strain evidence="3">KCTC 39840</strain>
    </source>
</reference>
<dbReference type="Proteomes" id="UP001284601">
    <property type="component" value="Unassembled WGS sequence"/>
</dbReference>
<name>A0ABU4HJM6_9ACTN</name>
<protein>
    <submittedName>
        <fullName evidence="2">Uncharacterized protein</fullName>
    </submittedName>
</protein>
<proteinExistence type="predicted"/>
<sequence>MAIRRREARAAGRAGRGTNHLIWRAMSPFWIWMQVAIVITVLAGIVIAIVKLL</sequence>
<gene>
    <name evidence="2" type="ORF">R7226_04185</name>
</gene>
<accession>A0ABU4HJM6</accession>
<evidence type="ECO:0000256" key="1">
    <source>
        <dbReference type="SAM" id="Phobius"/>
    </source>
</evidence>
<evidence type="ECO:0000313" key="2">
    <source>
        <dbReference type="EMBL" id="MDW5593521.1"/>
    </source>
</evidence>